<dbReference type="Pfam" id="PF00076">
    <property type="entry name" value="RRM_1"/>
    <property type="match status" value="3"/>
</dbReference>
<feature type="compositionally biased region" description="Polar residues" evidence="3">
    <location>
        <begin position="530"/>
        <end position="541"/>
    </location>
</feature>
<name>W5J5P1_ANODA</name>
<organism evidence="5">
    <name type="scientific">Anopheles darlingi</name>
    <name type="common">Mosquito</name>
    <dbReference type="NCBI Taxonomy" id="43151"/>
    <lineage>
        <taxon>Eukaryota</taxon>
        <taxon>Metazoa</taxon>
        <taxon>Ecdysozoa</taxon>
        <taxon>Arthropoda</taxon>
        <taxon>Hexapoda</taxon>
        <taxon>Insecta</taxon>
        <taxon>Pterygota</taxon>
        <taxon>Neoptera</taxon>
        <taxon>Endopterygota</taxon>
        <taxon>Diptera</taxon>
        <taxon>Nematocera</taxon>
        <taxon>Culicoidea</taxon>
        <taxon>Culicidae</taxon>
        <taxon>Anophelinae</taxon>
        <taxon>Anopheles</taxon>
    </lineage>
</organism>
<dbReference type="AlphaFoldDB" id="W5J5P1"/>
<dbReference type="InterPro" id="IPR012677">
    <property type="entry name" value="Nucleotide-bd_a/b_plait_sf"/>
</dbReference>
<evidence type="ECO:0000313" key="6">
    <source>
        <dbReference type="EnsemblMetazoa" id="ADAC009684-PA"/>
    </source>
</evidence>
<feature type="domain" description="RRM" evidence="4">
    <location>
        <begin position="562"/>
        <end position="631"/>
    </location>
</feature>
<feature type="domain" description="RRM" evidence="4">
    <location>
        <begin position="42"/>
        <end position="120"/>
    </location>
</feature>
<gene>
    <name evidence="5" type="ORF">AND_009684</name>
</gene>
<dbReference type="Proteomes" id="UP000000673">
    <property type="component" value="Unassembled WGS sequence"/>
</dbReference>
<dbReference type="InterPro" id="IPR000504">
    <property type="entry name" value="RRM_dom"/>
</dbReference>
<keyword evidence="7" id="KW-1185">Reference proteome</keyword>
<feature type="compositionally biased region" description="Basic and acidic residues" evidence="3">
    <location>
        <begin position="27"/>
        <end position="38"/>
    </location>
</feature>
<dbReference type="VEuPathDB" id="VectorBase:ADAC009684"/>
<evidence type="ECO:0000256" key="3">
    <source>
        <dbReference type="SAM" id="MobiDB-lite"/>
    </source>
</evidence>
<dbReference type="SMART" id="SM00360">
    <property type="entry name" value="RRM"/>
    <property type="match status" value="3"/>
</dbReference>
<dbReference type="EMBL" id="ADMH02002125">
    <property type="protein sequence ID" value="ETN58713.1"/>
    <property type="molecule type" value="Genomic_DNA"/>
</dbReference>
<dbReference type="InterPro" id="IPR035979">
    <property type="entry name" value="RBD_domain_sf"/>
</dbReference>
<proteinExistence type="predicted"/>
<dbReference type="GO" id="GO:0003729">
    <property type="term" value="F:mRNA binding"/>
    <property type="evidence" value="ECO:0007669"/>
    <property type="project" value="TreeGrafter"/>
</dbReference>
<feature type="domain" description="RRM" evidence="4">
    <location>
        <begin position="252"/>
        <end position="329"/>
    </location>
</feature>
<dbReference type="GO" id="GO:0005634">
    <property type="term" value="C:nucleus"/>
    <property type="evidence" value="ECO:0007669"/>
    <property type="project" value="TreeGrafter"/>
</dbReference>
<dbReference type="OrthoDB" id="610462at2759"/>
<dbReference type="VEuPathDB" id="VectorBase:ADAR2_008708"/>
<reference evidence="5" key="2">
    <citation type="submission" date="2010-05" db="EMBL/GenBank/DDBJ databases">
        <authorList>
            <person name="Almeida L.G."/>
            <person name="Nicolas M.F."/>
            <person name="Souza R.C."/>
            <person name="Vasconcelos A.T.R."/>
        </authorList>
    </citation>
    <scope>NUCLEOTIDE SEQUENCE</scope>
</reference>
<dbReference type="STRING" id="43151.W5J5P1"/>
<dbReference type="InterPro" id="IPR050374">
    <property type="entry name" value="RRT5_SRSF_SR"/>
</dbReference>
<dbReference type="FunCoup" id="W5J5P1">
    <property type="interactions" value="1820"/>
</dbReference>
<reference evidence="5 7" key="1">
    <citation type="journal article" date="2010" name="BMC Genomics">
        <title>Combination of measures distinguishes pre-miRNAs from other stem-loops in the genome of the newly sequenced Anopheles darlingi.</title>
        <authorList>
            <person name="Mendes N.D."/>
            <person name="Freitas A.T."/>
            <person name="Vasconcelos A.T."/>
            <person name="Sagot M.F."/>
        </authorList>
    </citation>
    <scope>NUCLEOTIDE SEQUENCE</scope>
</reference>
<accession>W5J5P1</accession>
<dbReference type="SUPFAM" id="SSF54928">
    <property type="entry name" value="RNA-binding domain, RBD"/>
    <property type="match status" value="2"/>
</dbReference>
<dbReference type="HOGENOM" id="CLU_019566_1_0_1"/>
<dbReference type="eggNOG" id="KOG4212">
    <property type="taxonomic scope" value="Eukaryota"/>
</dbReference>
<protein>
    <submittedName>
        <fullName evidence="5">Myelin expression factor 2</fullName>
    </submittedName>
</protein>
<evidence type="ECO:0000259" key="4">
    <source>
        <dbReference type="PROSITE" id="PS50102"/>
    </source>
</evidence>
<dbReference type="EnsemblMetazoa" id="ADAC009684-RA">
    <property type="protein sequence ID" value="ADAC009684-PA"/>
    <property type="gene ID" value="ADAC009684"/>
</dbReference>
<dbReference type="FunFam" id="3.30.70.330:FF:000531">
    <property type="entry name" value="Myelin expression factor 2"/>
    <property type="match status" value="1"/>
</dbReference>
<dbReference type="FunFam" id="3.30.70.330:FF:000492">
    <property type="entry name" value="Blast:Myelin expression factor 2"/>
    <property type="match status" value="1"/>
</dbReference>
<dbReference type="OMA" id="SMFDRQM"/>
<feature type="region of interest" description="Disordered" evidence="3">
    <location>
        <begin position="1"/>
        <end position="38"/>
    </location>
</feature>
<dbReference type="PANTHER" id="PTHR23003">
    <property type="entry name" value="RNA RECOGNITION MOTIF RRM DOMAIN CONTAINING PROTEIN"/>
    <property type="match status" value="1"/>
</dbReference>
<dbReference type="FunFam" id="3.30.70.330:FF:000877">
    <property type="entry name" value="Myelin expression factor 2"/>
    <property type="match status" value="1"/>
</dbReference>
<dbReference type="GO" id="GO:0005737">
    <property type="term" value="C:cytoplasm"/>
    <property type="evidence" value="ECO:0007669"/>
    <property type="project" value="TreeGrafter"/>
</dbReference>
<reference evidence="5" key="3">
    <citation type="journal article" date="2013" name="Nucleic Acids Res.">
        <title>The genome of Anopheles darlingi, the main neotropical malaria vector.</title>
        <authorList>
            <person name="Marinotti O."/>
            <person name="Cerqueira G.C."/>
            <person name="de Almeida L.G."/>
            <person name="Ferro M.I."/>
            <person name="Loreto E.L."/>
            <person name="Zaha A."/>
            <person name="Teixeira S.M."/>
            <person name="Wespiser A.R."/>
            <person name="Almeida E Silva A."/>
            <person name="Schlindwein A.D."/>
            <person name="Pacheco A.C."/>
            <person name="Silva A.L."/>
            <person name="Graveley B.R."/>
            <person name="Walenz B.P."/>
            <person name="Lima Bde A."/>
            <person name="Ribeiro C.A."/>
            <person name="Nunes-Silva C.G."/>
            <person name="de Carvalho C.R."/>
            <person name="Soares C.M."/>
            <person name="de Menezes C.B."/>
            <person name="Matiolli C."/>
            <person name="Caffrey D."/>
            <person name="Araujo D.A."/>
            <person name="de Oliveira D.M."/>
            <person name="Golenbock D."/>
            <person name="Grisard E.C."/>
            <person name="Fantinatti-Garboggini F."/>
            <person name="de Carvalho F.M."/>
            <person name="Barcellos F.G."/>
            <person name="Prosdocimi F."/>
            <person name="May G."/>
            <person name="Azevedo Junior G.M."/>
            <person name="Guimaraes G.M."/>
            <person name="Goldman G.H."/>
            <person name="Padilha I.Q."/>
            <person name="Batista Jda S."/>
            <person name="Ferro J.A."/>
            <person name="Ribeiro J.M."/>
            <person name="Fietto J.L."/>
            <person name="Dabbas K.M."/>
            <person name="Cerdeira L."/>
            <person name="Agnez-Lima L.F."/>
            <person name="Brocchi M."/>
            <person name="de Carvalho M.O."/>
            <person name="Teixeira Mde M."/>
            <person name="Diniz Maia Mde M."/>
            <person name="Goldman M.H."/>
            <person name="Cruz Schneider M.P."/>
            <person name="Felipe M.S."/>
            <person name="Hungria M."/>
            <person name="Nicolas M.F."/>
            <person name="Pereira M."/>
            <person name="Montes M.A."/>
            <person name="Cantao M.E."/>
            <person name="Vincentz M."/>
            <person name="Rafael M.S."/>
            <person name="Silverman N."/>
            <person name="Stoco P.H."/>
            <person name="Souza R.C."/>
            <person name="Vicentini R."/>
            <person name="Gazzinelli R.T."/>
            <person name="Neves Rde O."/>
            <person name="Silva R."/>
            <person name="Astolfi-Filho S."/>
            <person name="Maciel T.E."/>
            <person name="Urmenyi T.P."/>
            <person name="Tadei W.P."/>
            <person name="Camargo E.P."/>
            <person name="de Vasconcelos A.T."/>
        </authorList>
    </citation>
    <scope>NUCLEOTIDE SEQUENCE</scope>
</reference>
<feature type="compositionally biased region" description="Basic and acidic residues" evidence="3">
    <location>
        <begin position="135"/>
        <end position="151"/>
    </location>
</feature>
<feature type="region of interest" description="Disordered" evidence="3">
    <location>
        <begin position="515"/>
        <end position="560"/>
    </location>
</feature>
<evidence type="ECO:0000313" key="7">
    <source>
        <dbReference type="Proteomes" id="UP000000673"/>
    </source>
</evidence>
<feature type="region of interest" description="Disordered" evidence="3">
    <location>
        <begin position="126"/>
        <end position="171"/>
    </location>
</feature>
<reference evidence="6" key="4">
    <citation type="submission" date="2015-06" db="UniProtKB">
        <authorList>
            <consortium name="EnsemblMetazoa"/>
        </authorList>
    </citation>
    <scope>IDENTIFICATION</scope>
</reference>
<dbReference type="CDD" id="cd12385">
    <property type="entry name" value="RRM1_hnRNPM_like"/>
    <property type="match status" value="1"/>
</dbReference>
<evidence type="ECO:0000313" key="5">
    <source>
        <dbReference type="EMBL" id="ETN58713.1"/>
    </source>
</evidence>
<dbReference type="PANTHER" id="PTHR23003:SF3">
    <property type="entry name" value="FI21236P1-RELATED"/>
    <property type="match status" value="1"/>
</dbReference>
<dbReference type="PROSITE" id="PS50102">
    <property type="entry name" value="RRM"/>
    <property type="match status" value="3"/>
</dbReference>
<feature type="compositionally biased region" description="Gly residues" evidence="3">
    <location>
        <begin position="155"/>
        <end position="171"/>
    </location>
</feature>
<evidence type="ECO:0000256" key="2">
    <source>
        <dbReference type="PROSITE-ProRule" id="PRU00176"/>
    </source>
</evidence>
<dbReference type="Gene3D" id="3.30.70.330">
    <property type="match status" value="3"/>
</dbReference>
<evidence type="ECO:0000256" key="1">
    <source>
        <dbReference type="ARBA" id="ARBA00022884"/>
    </source>
</evidence>
<sequence>MDNDSDQNNRDRSRRGDRRSGAGSRFSNDRDRSRDRERSDCRRIYVSNVPYEYRWQDLKDLFRKEVGDVSFVELFHDENSKPRGCGIVEFEKPEHVQMALEKMNRYDINGRNLVIKEDYGNERDKFGRVVPKSFRGPENDNRRRDRDDDRMSGPLHGGGNSGGGGGIGGGGVGGGSGGSGGIIGGSGLGGVGVLSGGNLGGIGGVGGGNVGVGSGGSGAGIGGGNDFPQDYNTYGLSVKFLEGLGIQGPLHTKIFVANLDYKVDAKKLKQVFKMAGKIQSLDLSVDKDGNSRGFAVIEYDHPVEAVQAISMFDRQILYDRRMTVRLDRLTEKSEMNRLPEGLKGIGIGLGPNGEPLKDVSRNLPSLQQQNTALQSTAIQNATPTPVQPPMTANNLLNSAATSGLSGLNSNLAAQLSNVVGLSNLTGGLQSSLLSNAAAGLSNLTGLGGLGVSAAGGGVGSGLGGPTGGGLGGGLGGSLGNTLSNALSGLGGGGGGGGVGNDGGLGSSFNQSYSSGFGNGGSNRGNDYDMGSSNVRNYSTAPNDDYGRNYGGMNNGNNRKTSDTIVIRNMPSSWTWQTLRDKFRDVGEVKFAEIRGQDTGVVRFAKERDADVAIKLMDGSRFEGRTVDVSFF</sequence>
<keyword evidence="1 2" id="KW-0694">RNA-binding</keyword>